<dbReference type="Proteomes" id="UP001438707">
    <property type="component" value="Unassembled WGS sequence"/>
</dbReference>
<dbReference type="GO" id="GO:0016020">
    <property type="term" value="C:membrane"/>
    <property type="evidence" value="ECO:0007669"/>
    <property type="project" value="UniProtKB-SubCell"/>
</dbReference>
<comment type="subcellular location">
    <subcellularLocation>
        <location evidence="1">Membrane</location>
        <topology evidence="1">Multi-pass membrane protein</topology>
    </subcellularLocation>
</comment>
<dbReference type="PANTHER" id="PTHR16172:SF41">
    <property type="entry name" value="MAJOR FACILITATOR SUPERFAMILY DOMAIN-CONTAINING PROTEIN 6-LIKE"/>
    <property type="match status" value="1"/>
</dbReference>
<feature type="compositionally biased region" description="Pro residues" evidence="6">
    <location>
        <begin position="189"/>
        <end position="202"/>
    </location>
</feature>
<dbReference type="AlphaFoldDB" id="A0AAW1Q9C6"/>
<feature type="domain" description="Major facilitator superfamily associated" evidence="8">
    <location>
        <begin position="521"/>
        <end position="699"/>
    </location>
</feature>
<reference evidence="9 10" key="1">
    <citation type="journal article" date="2024" name="Nat. Commun.">
        <title>Phylogenomics reveals the evolutionary origins of lichenization in chlorophyte algae.</title>
        <authorList>
            <person name="Puginier C."/>
            <person name="Libourel C."/>
            <person name="Otte J."/>
            <person name="Skaloud P."/>
            <person name="Haon M."/>
            <person name="Grisel S."/>
            <person name="Petersen M."/>
            <person name="Berrin J.G."/>
            <person name="Delaux P.M."/>
            <person name="Dal Grande F."/>
            <person name="Keller J."/>
        </authorList>
    </citation>
    <scope>NUCLEOTIDE SEQUENCE [LARGE SCALE GENOMIC DNA]</scope>
    <source>
        <strain evidence="9 10">SAG 2145</strain>
    </source>
</reference>
<feature type="transmembrane region" description="Helical" evidence="7">
    <location>
        <begin position="603"/>
        <end position="624"/>
    </location>
</feature>
<dbReference type="SUPFAM" id="SSF103473">
    <property type="entry name" value="MFS general substrate transporter"/>
    <property type="match status" value="2"/>
</dbReference>
<comment type="similarity">
    <text evidence="2">Belongs to the major facilitator superfamily. MFSD6 family.</text>
</comment>
<evidence type="ECO:0000256" key="2">
    <source>
        <dbReference type="ARBA" id="ARBA00005241"/>
    </source>
</evidence>
<feature type="transmembrane region" description="Helical" evidence="7">
    <location>
        <begin position="152"/>
        <end position="173"/>
    </location>
</feature>
<comment type="caution">
    <text evidence="9">The sequence shown here is derived from an EMBL/GenBank/DDBJ whole genome shotgun (WGS) entry which is preliminary data.</text>
</comment>
<feature type="transmembrane region" description="Helical" evidence="7">
    <location>
        <begin position="696"/>
        <end position="716"/>
    </location>
</feature>
<proteinExistence type="inferred from homology"/>
<evidence type="ECO:0000256" key="4">
    <source>
        <dbReference type="ARBA" id="ARBA00022989"/>
    </source>
</evidence>
<organism evidence="9 10">
    <name type="scientific">Apatococcus lobatus</name>
    <dbReference type="NCBI Taxonomy" id="904363"/>
    <lineage>
        <taxon>Eukaryota</taxon>
        <taxon>Viridiplantae</taxon>
        <taxon>Chlorophyta</taxon>
        <taxon>core chlorophytes</taxon>
        <taxon>Trebouxiophyceae</taxon>
        <taxon>Chlorellales</taxon>
        <taxon>Chlorellaceae</taxon>
        <taxon>Apatococcus</taxon>
    </lineage>
</organism>
<dbReference type="PANTHER" id="PTHR16172">
    <property type="entry name" value="MAJOR FACILITATOR SUPERFAMILY DOMAIN-CONTAINING PROTEIN 6-LIKE"/>
    <property type="match status" value="1"/>
</dbReference>
<feature type="compositionally biased region" description="Low complexity" evidence="6">
    <location>
        <begin position="365"/>
        <end position="383"/>
    </location>
</feature>
<dbReference type="InterPro" id="IPR036259">
    <property type="entry name" value="MFS_trans_sf"/>
</dbReference>
<name>A0AAW1Q9C6_9CHLO</name>
<dbReference type="InterPro" id="IPR024989">
    <property type="entry name" value="MFS_assoc_dom"/>
</dbReference>
<feature type="transmembrane region" description="Helical" evidence="7">
    <location>
        <begin position="128"/>
        <end position="146"/>
    </location>
</feature>
<feature type="compositionally biased region" description="Low complexity" evidence="6">
    <location>
        <begin position="349"/>
        <end position="358"/>
    </location>
</feature>
<feature type="compositionally biased region" description="Basic and acidic residues" evidence="6">
    <location>
        <begin position="262"/>
        <end position="284"/>
    </location>
</feature>
<evidence type="ECO:0000256" key="6">
    <source>
        <dbReference type="SAM" id="MobiDB-lite"/>
    </source>
</evidence>
<keyword evidence="10" id="KW-1185">Reference proteome</keyword>
<feature type="transmembrane region" description="Helical" evidence="7">
    <location>
        <begin position="667"/>
        <end position="690"/>
    </location>
</feature>
<feature type="region of interest" description="Disordered" evidence="6">
    <location>
        <begin position="349"/>
        <end position="407"/>
    </location>
</feature>
<evidence type="ECO:0000313" key="9">
    <source>
        <dbReference type="EMBL" id="KAK9817418.1"/>
    </source>
</evidence>
<evidence type="ECO:0000256" key="7">
    <source>
        <dbReference type="SAM" id="Phobius"/>
    </source>
</evidence>
<protein>
    <recommendedName>
        <fullName evidence="8">Major facilitator superfamily associated domain-containing protein</fullName>
    </recommendedName>
</protein>
<feature type="region of interest" description="Disordered" evidence="6">
    <location>
        <begin position="182"/>
        <end position="321"/>
    </location>
</feature>
<keyword evidence="4 7" id="KW-1133">Transmembrane helix</keyword>
<keyword evidence="5 7" id="KW-0472">Membrane</keyword>
<evidence type="ECO:0000259" key="8">
    <source>
        <dbReference type="Pfam" id="PF12832"/>
    </source>
</evidence>
<feature type="transmembrane region" description="Helical" evidence="7">
    <location>
        <begin position="572"/>
        <end position="596"/>
    </location>
</feature>
<keyword evidence="3 7" id="KW-0812">Transmembrane</keyword>
<evidence type="ECO:0000256" key="3">
    <source>
        <dbReference type="ARBA" id="ARBA00022692"/>
    </source>
</evidence>
<evidence type="ECO:0000256" key="5">
    <source>
        <dbReference type="ARBA" id="ARBA00023136"/>
    </source>
</evidence>
<feature type="domain" description="Major facilitator superfamily associated" evidence="8">
    <location>
        <begin position="4"/>
        <end position="178"/>
    </location>
</feature>
<feature type="transmembrane region" description="Helical" evidence="7">
    <location>
        <begin position="6"/>
        <end position="26"/>
    </location>
</feature>
<dbReference type="InterPro" id="IPR051717">
    <property type="entry name" value="MFS_MFSD6"/>
</dbReference>
<evidence type="ECO:0000256" key="1">
    <source>
        <dbReference type="ARBA" id="ARBA00004141"/>
    </source>
</evidence>
<dbReference type="Gene3D" id="1.20.1250.20">
    <property type="entry name" value="MFS general substrate transporter like domains"/>
    <property type="match status" value="2"/>
</dbReference>
<sequence length="735" mass="78751">MLAAKAWYFIYFGSGAFAYPFLNVWYRRRGFTEQQIGLLSALRPWVSAIVGGGCTAFADRIRAHRPIMFIAYALSTAAKFSISQAKTYPQMLLLIVTAEGLTAPVMILADSSVMAACPEEGDYGRQRVWGAVGWGIFCAVGGAFVQRYGIHAGFWMMLAWLVIAFIPTSLLPLHALHYKASPTPAQSIEPPPDPHTPQPPTPAAVTHLEDHPHQQSAADGEIAVPDPITPGQWVASHALPSSPAQRALSGHSIDHPSNVGSHHADEGSHRADGSPHPHQHEASLKVHWQGDASGDSQGDTAHKDGAIPLDSHYVDSDSETSPVPVSRWLAMRTQHADHQDYTPSDIQIRIQQQQQSQWHQRHSRSPQSSHAQAPSHAAAADSDGIGNKHTRPQVGRAASAEQNAPEQMGAAALQNGHLPEPPQEPGAGTAGAGLASYPVSSAASAAGSDEEESSMSLWALEGSAPLPMAPDLQVFDAGLRARSRASSRRVSHSLEPGLREPLLVPATPSDARDEEQMQAEHGPVGVLKGVGIILSSGRVLCFLFMSLLMGYGMGSIDSYLFLYLEELGGPEVLMGLTITFTCASEIPVFACTGWLLRTFGVDPVLHIVLGVFILRFLLYTWLPAWQNPWLVLPVELLHGITFACAWAAGTVNCARIAPRGLKATTQAIYQGIYTGVGSGLGGLIGGQVYSRYGGAAVFRSAALFIGAMVFMSRLLGSFSEGCKDAQTFRGCSMRQ</sequence>
<gene>
    <name evidence="9" type="ORF">WJX74_008676</name>
</gene>
<feature type="region of interest" description="Disordered" evidence="6">
    <location>
        <begin position="414"/>
        <end position="433"/>
    </location>
</feature>
<dbReference type="Pfam" id="PF12832">
    <property type="entry name" value="MFS_1_like"/>
    <property type="match status" value="2"/>
</dbReference>
<feature type="transmembrane region" description="Helical" evidence="7">
    <location>
        <begin position="636"/>
        <end position="655"/>
    </location>
</feature>
<evidence type="ECO:0000313" key="10">
    <source>
        <dbReference type="Proteomes" id="UP001438707"/>
    </source>
</evidence>
<dbReference type="EMBL" id="JALJOS010000071">
    <property type="protein sequence ID" value="KAK9817418.1"/>
    <property type="molecule type" value="Genomic_DNA"/>
</dbReference>
<accession>A0AAW1Q9C6</accession>